<sequence length="223" mass="23936">MKQQKGFTLIELAIVLAIIGIILGAILKGQELINNAKAKRLLNDVKGWATLEYTFYDRYGRFAGDGDGDGLIDAGAFATSQANFGANYIPPTSALLTPTTAYQNSDFDAPVATLEAAQLLPAAQNAPQRRTNVTNAFNGITYPASVYIDNVGTFNVIAVKNIPCFAAKVIDSNIDGSIGANVGYVREIDNTGALTGNNTWSCDANNNEQQLVSLVYFFDKRPN</sequence>
<name>A0AA45WII6_9AQUI</name>
<reference evidence="2" key="1">
    <citation type="submission" date="2017-05" db="EMBL/GenBank/DDBJ databases">
        <authorList>
            <person name="Varghese N."/>
            <person name="Submissions S."/>
        </authorList>
    </citation>
    <scope>NUCLEOTIDE SEQUENCE</scope>
    <source>
        <strain evidence="2">DSM 18763</strain>
    </source>
</reference>
<gene>
    <name evidence="2" type="ORF">SAMN06264868_101129</name>
</gene>
<keyword evidence="1" id="KW-1133">Transmembrane helix</keyword>
<comment type="caution">
    <text evidence="2">The sequence shown here is derived from an EMBL/GenBank/DDBJ whole genome shotgun (WGS) entry which is preliminary data.</text>
</comment>
<evidence type="ECO:0000313" key="2">
    <source>
        <dbReference type="EMBL" id="SMP00571.1"/>
    </source>
</evidence>
<dbReference type="Proteomes" id="UP001157947">
    <property type="component" value="Unassembled WGS sequence"/>
</dbReference>
<dbReference type="SUPFAM" id="SSF54523">
    <property type="entry name" value="Pili subunits"/>
    <property type="match status" value="1"/>
</dbReference>
<dbReference type="EMBL" id="FXTX01000001">
    <property type="protein sequence ID" value="SMP00571.1"/>
    <property type="molecule type" value="Genomic_DNA"/>
</dbReference>
<protein>
    <submittedName>
        <fullName evidence="2">Prepilin-type N-terminal cleavage/methylation domain-containing protein</fullName>
    </submittedName>
</protein>
<dbReference type="InterPro" id="IPR045584">
    <property type="entry name" value="Pilin-like"/>
</dbReference>
<feature type="transmembrane region" description="Helical" evidence="1">
    <location>
        <begin position="7"/>
        <end position="27"/>
    </location>
</feature>
<evidence type="ECO:0000256" key="1">
    <source>
        <dbReference type="SAM" id="Phobius"/>
    </source>
</evidence>
<proteinExistence type="predicted"/>
<dbReference type="Pfam" id="PF07963">
    <property type="entry name" value="N_methyl"/>
    <property type="match status" value="1"/>
</dbReference>
<dbReference type="RefSeq" id="WP_265133582.1">
    <property type="nucleotide sequence ID" value="NZ_FXTX01000001.1"/>
</dbReference>
<keyword evidence="3" id="KW-1185">Reference proteome</keyword>
<dbReference type="AlphaFoldDB" id="A0AA45WII6"/>
<keyword evidence="1" id="KW-0472">Membrane</keyword>
<dbReference type="NCBIfam" id="TIGR02532">
    <property type="entry name" value="IV_pilin_GFxxxE"/>
    <property type="match status" value="1"/>
</dbReference>
<dbReference type="PROSITE" id="PS00409">
    <property type="entry name" value="PROKAR_NTER_METHYL"/>
    <property type="match status" value="1"/>
</dbReference>
<evidence type="ECO:0000313" key="3">
    <source>
        <dbReference type="Proteomes" id="UP001157947"/>
    </source>
</evidence>
<keyword evidence="1" id="KW-0812">Transmembrane</keyword>
<dbReference type="InterPro" id="IPR012902">
    <property type="entry name" value="N_methyl_site"/>
</dbReference>
<dbReference type="Gene3D" id="3.30.700.10">
    <property type="entry name" value="Glycoprotein, Type 4 Pilin"/>
    <property type="match status" value="1"/>
</dbReference>
<organism evidence="2 3">
    <name type="scientific">Venenivibrio stagnispumantis</name>
    <dbReference type="NCBI Taxonomy" id="407998"/>
    <lineage>
        <taxon>Bacteria</taxon>
        <taxon>Pseudomonadati</taxon>
        <taxon>Aquificota</taxon>
        <taxon>Aquificia</taxon>
        <taxon>Aquificales</taxon>
        <taxon>Hydrogenothermaceae</taxon>
        <taxon>Venenivibrio</taxon>
    </lineage>
</organism>
<accession>A0AA45WII6</accession>